<proteinExistence type="predicted"/>
<dbReference type="Proteomes" id="UP000191133">
    <property type="component" value="Unassembled WGS sequence"/>
</dbReference>
<evidence type="ECO:0000313" key="1">
    <source>
        <dbReference type="EMBL" id="SLM25752.1"/>
    </source>
</evidence>
<dbReference type="InterPro" id="IPR011990">
    <property type="entry name" value="TPR-like_helical_dom_sf"/>
</dbReference>
<protein>
    <recommendedName>
        <fullName evidence="3">Sel1 repeat-containing protein</fullName>
    </recommendedName>
</protein>
<dbReference type="Gene3D" id="1.25.40.10">
    <property type="entry name" value="Tetratricopeptide repeat domain"/>
    <property type="match status" value="1"/>
</dbReference>
<reference evidence="2" key="1">
    <citation type="submission" date="2016-10" db="EMBL/GenBank/DDBJ databases">
        <authorList>
            <person name="Varghese N."/>
        </authorList>
    </citation>
    <scope>NUCLEOTIDE SEQUENCE [LARGE SCALE GENOMIC DNA]</scope>
    <source>
        <strain evidence="2">92MFCol6.1</strain>
    </source>
</reference>
<organism evidence="1 2">
    <name type="scientific">Stenotrophomonas indicatrix</name>
    <dbReference type="NCBI Taxonomy" id="2045451"/>
    <lineage>
        <taxon>Bacteria</taxon>
        <taxon>Pseudomonadati</taxon>
        <taxon>Pseudomonadota</taxon>
        <taxon>Gammaproteobacteria</taxon>
        <taxon>Lysobacterales</taxon>
        <taxon>Lysobacteraceae</taxon>
        <taxon>Stenotrophomonas</taxon>
    </lineage>
</organism>
<sequence>MASSRLQVDGYLPRLRQRLLPNWKSAMRSALLLIPLLFLPVLAVASGQGPAAPLDDAALLGAGFLDGHPDMKFRQWGMDALQRGDAEAAMDNFRKAARYADKPAQGLLGEMYWYGVKRAADPVMAFAWMDVAAERGYPLMLELRDKYWAALPLEQHDIARAQALRLRDEYGDAAARPRLAAELQRGKRAMTGSRTGSLSNNVDIVYMDGGVSRTIKADRLYDPTYWDPDRYQRWQDENWMKIRRGTVEVGLPTQTPSPAATEGKP</sequence>
<dbReference type="SUPFAM" id="SSF81901">
    <property type="entry name" value="HCP-like"/>
    <property type="match status" value="1"/>
</dbReference>
<evidence type="ECO:0000313" key="2">
    <source>
        <dbReference type="Proteomes" id="UP000191133"/>
    </source>
</evidence>
<dbReference type="EMBL" id="FWEU01000005">
    <property type="protein sequence ID" value="SLM25752.1"/>
    <property type="molecule type" value="Genomic_DNA"/>
</dbReference>
<accession>A0A1W1H2C6</accession>
<dbReference type="AlphaFoldDB" id="A0A1W1H2C6"/>
<evidence type="ECO:0008006" key="3">
    <source>
        <dbReference type="Google" id="ProtNLM"/>
    </source>
</evidence>
<name>A0A1W1H2C6_9GAMM</name>
<gene>
    <name evidence="1" type="ORF">SAMN04488690_3505</name>
</gene>